<dbReference type="PROSITE" id="PS00018">
    <property type="entry name" value="EF_HAND_1"/>
    <property type="match status" value="2"/>
</dbReference>
<protein>
    <recommendedName>
        <fullName evidence="6">Nucleophosmin</fullName>
    </recommendedName>
</protein>
<keyword evidence="9" id="KW-0519">Myristate</keyword>
<dbReference type="Pfam" id="PF13499">
    <property type="entry name" value="EF-hand_7"/>
    <property type="match status" value="1"/>
</dbReference>
<accession>A0A498LVF1</accession>
<dbReference type="GO" id="GO:0005730">
    <property type="term" value="C:nucleolus"/>
    <property type="evidence" value="ECO:0007669"/>
    <property type="project" value="UniProtKB-SubCell"/>
</dbReference>
<dbReference type="GO" id="GO:0042802">
    <property type="term" value="F:identical protein binding"/>
    <property type="evidence" value="ECO:0007669"/>
    <property type="project" value="UniProtKB-ARBA"/>
</dbReference>
<evidence type="ECO:0000256" key="6">
    <source>
        <dbReference type="ARBA" id="ARBA00020749"/>
    </source>
</evidence>
<dbReference type="GO" id="GO:0008076">
    <property type="term" value="C:voltage-gated potassium channel complex"/>
    <property type="evidence" value="ECO:0007669"/>
    <property type="project" value="TreeGrafter"/>
</dbReference>
<comment type="similarity">
    <text evidence="5">Belongs to the nucleoplasmin family.</text>
</comment>
<dbReference type="FunFam" id="1.10.10.2100:FF:000001">
    <property type="entry name" value="Nucleophosmin 1"/>
    <property type="match status" value="1"/>
</dbReference>
<reference evidence="20 21" key="1">
    <citation type="submission" date="2018-03" db="EMBL/GenBank/DDBJ databases">
        <title>Draft genome sequence of Rohu Carp (Labeo rohita).</title>
        <authorList>
            <person name="Das P."/>
            <person name="Kushwaha B."/>
            <person name="Joshi C.G."/>
            <person name="Kumar D."/>
            <person name="Nagpure N.S."/>
            <person name="Sahoo L."/>
            <person name="Das S.P."/>
            <person name="Bit A."/>
            <person name="Patnaik S."/>
            <person name="Meher P.K."/>
            <person name="Jayasankar P."/>
            <person name="Koringa P.G."/>
            <person name="Patel N.V."/>
            <person name="Hinsu A.T."/>
            <person name="Kumar R."/>
            <person name="Pandey M."/>
            <person name="Agarwal S."/>
            <person name="Srivastava S."/>
            <person name="Singh M."/>
            <person name="Iquebal M.A."/>
            <person name="Jaiswal S."/>
            <person name="Angadi U.B."/>
            <person name="Kumar N."/>
            <person name="Raza M."/>
            <person name="Shah T.M."/>
            <person name="Rai A."/>
            <person name="Jena J.K."/>
        </authorList>
    </citation>
    <scope>NUCLEOTIDE SEQUENCE [LARGE SCALE GENOMIC DNA]</scope>
    <source>
        <strain evidence="20">DASCIFA01</strain>
        <tissue evidence="20">Testis</tissue>
    </source>
</reference>
<keyword evidence="11" id="KW-0677">Repeat</keyword>
<evidence type="ECO:0000256" key="4">
    <source>
        <dbReference type="ARBA" id="ARBA00006049"/>
    </source>
</evidence>
<feature type="domain" description="EF-hand" evidence="19">
    <location>
        <begin position="80"/>
        <end position="115"/>
    </location>
</feature>
<keyword evidence="7" id="KW-0963">Cytoplasm</keyword>
<dbReference type="FunFam" id="1.10.238.10:FF:000009">
    <property type="entry name" value="Visinin-like protein 1"/>
    <property type="match status" value="1"/>
</dbReference>
<comment type="caution">
    <text evidence="20">The sequence shown here is derived from an EMBL/GenBank/DDBJ whole genome shotgun (WGS) entry which is preliminary data.</text>
</comment>
<name>A0A498LVF1_LABRO</name>
<dbReference type="SMART" id="SM00054">
    <property type="entry name" value="EFh"/>
    <property type="match status" value="3"/>
</dbReference>
<gene>
    <name evidence="20" type="ORF">ROHU_010541</name>
</gene>
<keyword evidence="12" id="KW-0106">Calcium</keyword>
<keyword evidence="14" id="KW-0143">Chaperone</keyword>
<evidence type="ECO:0000256" key="9">
    <source>
        <dbReference type="ARBA" id="ARBA00022707"/>
    </source>
</evidence>
<dbReference type="PANTHER" id="PTHR23055:SF89">
    <property type="entry name" value="KV CHANNEL INTERACTING PROTEIN 1 B ISOFORM X1"/>
    <property type="match status" value="1"/>
</dbReference>
<sequence length="443" mass="50058">MALQCSVKDEDKIDDELEMTMVCHRPEGLEQLEAQTNFTKQELQVLYRGFKNVCCTECPSGVVNEETFKHIYAQFFPHGDASTYAHYLFNAFDTRNNGSIKFEDFVMGLSTLLRGTVREKLEWTFHLYDINKDGFINKEEMTEIVRAIYDMMGKYTYPALKGDVPKQHVDAFFQKMDKNKDGVVTLEEFVLACQEVLNGKLKFQHECCELKAGKEVKFNPEDDDFDHQLSVRMACVDPSTKDELNVVEIEGQDSEGQKVKAVLATLKPSTLPSVCLGGFEITPPVVFRLRSGSGPVHISGQHLVIMGGDQSFDEEEEEEEEEETLTAAKKRPASVTQKPSAKKTPSKPQTPAQNGKGPKPNTPAKQQNKTPEKNKKDNKKAQSPKTPQVLTVPDIKTKMMASVEKGVSLPKVQQKFENFVKNCFKVTDAKVIDELWKWRQSVK</sequence>
<feature type="region of interest" description="Disordered" evidence="18">
    <location>
        <begin position="310"/>
        <end position="393"/>
    </location>
</feature>
<evidence type="ECO:0000256" key="1">
    <source>
        <dbReference type="ARBA" id="ARBA00004496"/>
    </source>
</evidence>
<dbReference type="Pfam" id="PF13833">
    <property type="entry name" value="EF-hand_8"/>
    <property type="match status" value="1"/>
</dbReference>
<dbReference type="PANTHER" id="PTHR23055">
    <property type="entry name" value="CALCIUM BINDING PROTEINS"/>
    <property type="match status" value="1"/>
</dbReference>
<comment type="function">
    <text evidence="17">May be involved in the calcium-dependent regulation of rhodopsin phosphorylation. Binds three calcium ions.</text>
</comment>
<dbReference type="Pfam" id="PF03066">
    <property type="entry name" value="Nucleoplasmin"/>
    <property type="match status" value="1"/>
</dbReference>
<dbReference type="GO" id="GO:0005654">
    <property type="term" value="C:nucleoplasm"/>
    <property type="evidence" value="ECO:0007669"/>
    <property type="project" value="UniProtKB-SubCell"/>
</dbReference>
<dbReference type="FunFam" id="2.60.120.340:FF:000007">
    <property type="entry name" value="Nucleophosmin 1a"/>
    <property type="match status" value="1"/>
</dbReference>
<dbReference type="STRING" id="84645.A0A498LVF1"/>
<dbReference type="Pfam" id="PF16276">
    <property type="entry name" value="NPM1-C"/>
    <property type="match status" value="1"/>
</dbReference>
<dbReference type="GO" id="GO:0005737">
    <property type="term" value="C:cytoplasm"/>
    <property type="evidence" value="ECO:0007669"/>
    <property type="project" value="UniProtKB-SubCell"/>
</dbReference>
<dbReference type="Gene3D" id="1.10.238.10">
    <property type="entry name" value="EF-hand"/>
    <property type="match status" value="1"/>
</dbReference>
<comment type="similarity">
    <text evidence="4">Belongs to the recoverin family.</text>
</comment>
<feature type="domain" description="EF-hand" evidence="19">
    <location>
        <begin position="116"/>
        <end position="151"/>
    </location>
</feature>
<evidence type="ECO:0000256" key="16">
    <source>
        <dbReference type="ARBA" id="ARBA00023288"/>
    </source>
</evidence>
<dbReference type="Gene3D" id="1.10.10.2100">
    <property type="match status" value="1"/>
</dbReference>
<organism evidence="20 21">
    <name type="scientific">Labeo rohita</name>
    <name type="common">Indian major carp</name>
    <name type="synonym">Cyprinus rohita</name>
    <dbReference type="NCBI Taxonomy" id="84645"/>
    <lineage>
        <taxon>Eukaryota</taxon>
        <taxon>Metazoa</taxon>
        <taxon>Chordata</taxon>
        <taxon>Craniata</taxon>
        <taxon>Vertebrata</taxon>
        <taxon>Euteleostomi</taxon>
        <taxon>Actinopterygii</taxon>
        <taxon>Neopterygii</taxon>
        <taxon>Teleostei</taxon>
        <taxon>Ostariophysi</taxon>
        <taxon>Cypriniformes</taxon>
        <taxon>Cyprinidae</taxon>
        <taxon>Labeoninae</taxon>
        <taxon>Labeonini</taxon>
        <taxon>Labeo</taxon>
    </lineage>
</organism>
<evidence type="ECO:0000313" key="20">
    <source>
        <dbReference type="EMBL" id="RXN11593.1"/>
    </source>
</evidence>
<evidence type="ECO:0000256" key="5">
    <source>
        <dbReference type="ARBA" id="ARBA00010744"/>
    </source>
</evidence>
<evidence type="ECO:0007829" key="22">
    <source>
        <dbReference type="PeptideAtlas" id="A0A498LVF1"/>
    </source>
</evidence>
<evidence type="ECO:0000256" key="10">
    <source>
        <dbReference type="ARBA" id="ARBA00022723"/>
    </source>
</evidence>
<dbReference type="Proteomes" id="UP000290572">
    <property type="component" value="Unassembled WGS sequence"/>
</dbReference>
<dbReference type="AlphaFoldDB" id="A0A498LVF1"/>
<comment type="subcellular location">
    <subcellularLocation>
        <location evidence="1">Cytoplasm</location>
    </subcellularLocation>
    <subcellularLocation>
        <location evidence="2">Nucleus</location>
        <location evidence="2">Nucleolus</location>
    </subcellularLocation>
    <subcellularLocation>
        <location evidence="3">Nucleus</location>
        <location evidence="3">Nucleoplasm</location>
    </subcellularLocation>
</comment>
<evidence type="ECO:0000256" key="7">
    <source>
        <dbReference type="ARBA" id="ARBA00022490"/>
    </source>
</evidence>
<keyword evidence="13" id="KW-0694">RNA-binding</keyword>
<dbReference type="Gene3D" id="2.60.120.340">
    <property type="entry name" value="Nucleoplasmin core domain"/>
    <property type="match status" value="1"/>
</dbReference>
<dbReference type="GO" id="GO:0005509">
    <property type="term" value="F:calcium ion binding"/>
    <property type="evidence" value="ECO:0007669"/>
    <property type="project" value="InterPro"/>
</dbReference>
<evidence type="ECO:0000256" key="15">
    <source>
        <dbReference type="ARBA" id="ARBA00023242"/>
    </source>
</evidence>
<keyword evidence="22" id="KW-1267">Proteomics identification</keyword>
<evidence type="ECO:0000256" key="2">
    <source>
        <dbReference type="ARBA" id="ARBA00004604"/>
    </source>
</evidence>
<dbReference type="GO" id="GO:0003723">
    <property type="term" value="F:RNA binding"/>
    <property type="evidence" value="ECO:0007669"/>
    <property type="project" value="UniProtKB-KW"/>
</dbReference>
<dbReference type="GO" id="GO:0015459">
    <property type="term" value="F:potassium channel regulator activity"/>
    <property type="evidence" value="ECO:0007669"/>
    <property type="project" value="TreeGrafter"/>
</dbReference>
<evidence type="ECO:0000256" key="17">
    <source>
        <dbReference type="ARBA" id="ARBA00037437"/>
    </source>
</evidence>
<evidence type="ECO:0000259" key="19">
    <source>
        <dbReference type="PROSITE" id="PS50222"/>
    </source>
</evidence>
<dbReference type="InterPro" id="IPR002048">
    <property type="entry name" value="EF_hand_dom"/>
</dbReference>
<keyword evidence="21" id="KW-1185">Reference proteome</keyword>
<dbReference type="InterPro" id="IPR032569">
    <property type="entry name" value="NPM1_C"/>
</dbReference>
<feature type="compositionally biased region" description="Acidic residues" evidence="18">
    <location>
        <begin position="311"/>
        <end position="324"/>
    </location>
</feature>
<evidence type="ECO:0000256" key="14">
    <source>
        <dbReference type="ARBA" id="ARBA00023186"/>
    </source>
</evidence>
<dbReference type="PROSITE" id="PS50222">
    <property type="entry name" value="EF_HAND_2"/>
    <property type="match status" value="3"/>
</dbReference>
<keyword evidence="15" id="KW-0539">Nucleus</keyword>
<dbReference type="InterPro" id="IPR018247">
    <property type="entry name" value="EF_Hand_1_Ca_BS"/>
</dbReference>
<dbReference type="InterPro" id="IPR011992">
    <property type="entry name" value="EF-hand-dom_pair"/>
</dbReference>
<evidence type="ECO:0000313" key="21">
    <source>
        <dbReference type="Proteomes" id="UP000290572"/>
    </source>
</evidence>
<evidence type="ECO:0000256" key="11">
    <source>
        <dbReference type="ARBA" id="ARBA00022737"/>
    </source>
</evidence>
<dbReference type="SUPFAM" id="SSF69203">
    <property type="entry name" value="Nucleoplasmin-like core domain"/>
    <property type="match status" value="1"/>
</dbReference>
<dbReference type="GO" id="GO:1901379">
    <property type="term" value="P:regulation of potassium ion transmembrane transport"/>
    <property type="evidence" value="ECO:0007669"/>
    <property type="project" value="TreeGrafter"/>
</dbReference>
<evidence type="ECO:0000256" key="12">
    <source>
        <dbReference type="ARBA" id="ARBA00022837"/>
    </source>
</evidence>
<dbReference type="SUPFAM" id="SSF47473">
    <property type="entry name" value="EF-hand"/>
    <property type="match status" value="1"/>
</dbReference>
<dbReference type="InterPro" id="IPR024057">
    <property type="entry name" value="Nucleoplasmin_core_dom"/>
</dbReference>
<evidence type="ECO:0000256" key="8">
    <source>
        <dbReference type="ARBA" id="ARBA00022553"/>
    </source>
</evidence>
<dbReference type="InterPro" id="IPR028846">
    <property type="entry name" value="Recoverin"/>
</dbReference>
<dbReference type="CDD" id="cd00051">
    <property type="entry name" value="EFh"/>
    <property type="match status" value="2"/>
</dbReference>
<evidence type="ECO:0000256" key="3">
    <source>
        <dbReference type="ARBA" id="ARBA00004642"/>
    </source>
</evidence>
<evidence type="ECO:0000256" key="13">
    <source>
        <dbReference type="ARBA" id="ARBA00022884"/>
    </source>
</evidence>
<dbReference type="EMBL" id="QBIY01013121">
    <property type="protein sequence ID" value="RXN11593.1"/>
    <property type="molecule type" value="Genomic_DNA"/>
</dbReference>
<feature type="domain" description="EF-hand" evidence="19">
    <location>
        <begin position="164"/>
        <end position="199"/>
    </location>
</feature>
<keyword evidence="16" id="KW-0449">Lipoprotein</keyword>
<proteinExistence type="evidence at protein level"/>
<evidence type="ECO:0000256" key="18">
    <source>
        <dbReference type="SAM" id="MobiDB-lite"/>
    </source>
</evidence>
<dbReference type="GO" id="GO:0044325">
    <property type="term" value="F:transmembrane transporter binding"/>
    <property type="evidence" value="ECO:0007669"/>
    <property type="project" value="TreeGrafter"/>
</dbReference>
<dbReference type="InterPro" id="IPR036824">
    <property type="entry name" value="Nucleoplasmin_core_dom_sf"/>
</dbReference>
<keyword evidence="8" id="KW-0597">Phosphoprotein</keyword>
<keyword evidence="10" id="KW-0479">Metal-binding</keyword>
<dbReference type="PRINTS" id="PR00450">
    <property type="entry name" value="RECOVERIN"/>
</dbReference>